<protein>
    <submittedName>
        <fullName evidence="2">Uncharacterized protein</fullName>
    </submittedName>
</protein>
<accession>A0A397TUC9</accession>
<evidence type="ECO:0000256" key="1">
    <source>
        <dbReference type="SAM" id="MobiDB-lite"/>
    </source>
</evidence>
<dbReference type="PANTHER" id="PTHR47845:SF1">
    <property type="entry name" value="NUCLEAR SPECKLE SPLICING REGULATORY PROTEIN 1 HOMOLOG"/>
    <property type="match status" value="1"/>
</dbReference>
<proteinExistence type="predicted"/>
<dbReference type="STRING" id="44941.A0A397TUC9"/>
<dbReference type="AlphaFoldDB" id="A0A397TUC9"/>
<dbReference type="EMBL" id="QKWP01003018">
    <property type="protein sequence ID" value="RIB01630.1"/>
    <property type="molecule type" value="Genomic_DNA"/>
</dbReference>
<dbReference type="PANTHER" id="PTHR47845">
    <property type="entry name" value="NUCLEAR SPECKLE SPLICING REGULATORY PROTEIN 1 HOMOLOG"/>
    <property type="match status" value="1"/>
</dbReference>
<evidence type="ECO:0000313" key="2">
    <source>
        <dbReference type="EMBL" id="RIB01630.1"/>
    </source>
</evidence>
<dbReference type="Proteomes" id="UP000266673">
    <property type="component" value="Unassembled WGS sequence"/>
</dbReference>
<dbReference type="InterPro" id="IPR053246">
    <property type="entry name" value="NS_splicing_regulatory_protein"/>
</dbReference>
<feature type="region of interest" description="Disordered" evidence="1">
    <location>
        <begin position="35"/>
        <end position="54"/>
    </location>
</feature>
<comment type="caution">
    <text evidence="2">The sequence shown here is derived from an EMBL/GenBank/DDBJ whole genome shotgun (WGS) entry which is preliminary data.</text>
</comment>
<dbReference type="OrthoDB" id="2446581at2759"/>
<evidence type="ECO:0000313" key="3">
    <source>
        <dbReference type="Proteomes" id="UP000266673"/>
    </source>
</evidence>
<reference evidence="2 3" key="1">
    <citation type="submission" date="2018-06" db="EMBL/GenBank/DDBJ databases">
        <title>Comparative genomics reveals the genomic features of Rhizophagus irregularis, R. cerebriforme, R. diaphanum and Gigaspora rosea, and their symbiotic lifestyle signature.</title>
        <authorList>
            <person name="Morin E."/>
            <person name="San Clemente H."/>
            <person name="Chen E.C.H."/>
            <person name="De La Providencia I."/>
            <person name="Hainaut M."/>
            <person name="Kuo A."/>
            <person name="Kohler A."/>
            <person name="Murat C."/>
            <person name="Tang N."/>
            <person name="Roy S."/>
            <person name="Loubradou J."/>
            <person name="Henrissat B."/>
            <person name="Grigoriev I.V."/>
            <person name="Corradi N."/>
            <person name="Roux C."/>
            <person name="Martin F.M."/>
        </authorList>
    </citation>
    <scope>NUCLEOTIDE SEQUENCE [LARGE SCALE GENOMIC DNA]</scope>
    <source>
        <strain evidence="2 3">DAOM 194757</strain>
    </source>
</reference>
<sequence length="105" mass="11887">MANFYRNLLDQTSSAKAAAIEASFSALLSKKIEKRTRFSSASGGSNEDDKHLKTNKEFADKARATGKMVILNDDEQIVDKIQLLRSYLLYSIYVMRRLLIPVIKD</sequence>
<gene>
    <name evidence="2" type="ORF">C2G38_2230213</name>
</gene>
<name>A0A397TUC9_9GLOM</name>
<keyword evidence="3" id="KW-1185">Reference proteome</keyword>
<organism evidence="2 3">
    <name type="scientific">Gigaspora rosea</name>
    <dbReference type="NCBI Taxonomy" id="44941"/>
    <lineage>
        <taxon>Eukaryota</taxon>
        <taxon>Fungi</taxon>
        <taxon>Fungi incertae sedis</taxon>
        <taxon>Mucoromycota</taxon>
        <taxon>Glomeromycotina</taxon>
        <taxon>Glomeromycetes</taxon>
        <taxon>Diversisporales</taxon>
        <taxon>Gigasporaceae</taxon>
        <taxon>Gigaspora</taxon>
    </lineage>
</organism>